<evidence type="ECO:0000259" key="3">
    <source>
        <dbReference type="Pfam" id="PF20032"/>
    </source>
</evidence>
<dbReference type="InterPro" id="IPR045426">
    <property type="entry name" value="ADYC"/>
</dbReference>
<feature type="chain" id="PRO_5040959941" evidence="2">
    <location>
        <begin position="21"/>
        <end position="310"/>
    </location>
</feature>
<feature type="signal peptide" evidence="2">
    <location>
        <begin position="1"/>
        <end position="20"/>
    </location>
</feature>
<reference evidence="4" key="1">
    <citation type="submission" date="2022-11" db="EMBL/GenBank/DDBJ databases">
        <title>Minimal conservation of predation-associated metabolite biosynthetic gene clusters underscores biosynthetic potential of Myxococcota including descriptions for ten novel species: Archangium lansinium sp. nov., Myxococcus landrumus sp. nov., Nannocystis bai.</title>
        <authorList>
            <person name="Ahearne A."/>
            <person name="Stevens C."/>
            <person name="Phillips K."/>
        </authorList>
    </citation>
    <scope>NUCLEOTIDE SEQUENCE</scope>
    <source>
        <strain evidence="4">Na p29</strain>
    </source>
</reference>
<feature type="compositionally biased region" description="Basic residues" evidence="1">
    <location>
        <begin position="276"/>
        <end position="295"/>
    </location>
</feature>
<accession>A0A9X3ESE2</accession>
<name>A0A9X3ESE2_9BACT</name>
<dbReference type="EMBL" id="JAPNKE010000002">
    <property type="protein sequence ID" value="MCY1004563.1"/>
    <property type="molecule type" value="Genomic_DNA"/>
</dbReference>
<dbReference type="Pfam" id="PF20032">
    <property type="entry name" value="ADYC"/>
    <property type="match status" value="1"/>
</dbReference>
<organism evidence="4 5">
    <name type="scientific">Nannocystis pusilla</name>
    <dbReference type="NCBI Taxonomy" id="889268"/>
    <lineage>
        <taxon>Bacteria</taxon>
        <taxon>Pseudomonadati</taxon>
        <taxon>Myxococcota</taxon>
        <taxon>Polyangia</taxon>
        <taxon>Nannocystales</taxon>
        <taxon>Nannocystaceae</taxon>
        <taxon>Nannocystis</taxon>
    </lineage>
</organism>
<feature type="domain" description="ADYC" evidence="3">
    <location>
        <begin position="101"/>
        <end position="199"/>
    </location>
</feature>
<comment type="caution">
    <text evidence="4">The sequence shown here is derived from an EMBL/GenBank/DDBJ whole genome shotgun (WGS) entry which is preliminary data.</text>
</comment>
<sequence length="310" mass="32672">MQSFTRAIFILVALVGPACAPEDDLEFRTTLGGGGGSGGGTVFNTHALEKRHFSELTPAHEDSLGVALVDVELGDGAGVASFAVVDGALVVEDDRGEKREGAALVGSRWWVGNAFWLPQAPIEIAEVVEVDGVTHYVFVHQGDGGLVKNCVGATDGLVRVLSGVSLDEQTGDLTPSPTTTFLACTNGAIGKAAAWGYYDLARARRPRGVRDGGPLGAGRLLLRRGVAHRGRGPVARRGHVGRARADRSGPADRGGVGPARPRLRRRAAPGGPRPDRLRRRRGPGLRRKAHQAGRRVVRDPPAVTPRRAAT</sequence>
<feature type="compositionally biased region" description="Basic residues" evidence="1">
    <location>
        <begin position="228"/>
        <end position="242"/>
    </location>
</feature>
<keyword evidence="2" id="KW-0732">Signal</keyword>
<evidence type="ECO:0000256" key="2">
    <source>
        <dbReference type="SAM" id="SignalP"/>
    </source>
</evidence>
<evidence type="ECO:0000313" key="5">
    <source>
        <dbReference type="Proteomes" id="UP001150924"/>
    </source>
</evidence>
<evidence type="ECO:0000313" key="4">
    <source>
        <dbReference type="EMBL" id="MCY1004563.1"/>
    </source>
</evidence>
<protein>
    <submittedName>
        <fullName evidence="4">ADYC domain-containing protein</fullName>
    </submittedName>
</protein>
<evidence type="ECO:0000256" key="1">
    <source>
        <dbReference type="SAM" id="MobiDB-lite"/>
    </source>
</evidence>
<dbReference type="Proteomes" id="UP001150924">
    <property type="component" value="Unassembled WGS sequence"/>
</dbReference>
<feature type="region of interest" description="Disordered" evidence="1">
    <location>
        <begin position="228"/>
        <end position="310"/>
    </location>
</feature>
<proteinExistence type="predicted"/>
<dbReference type="AlphaFoldDB" id="A0A9X3ESE2"/>
<gene>
    <name evidence="4" type="ORF">OV079_03050</name>
</gene>
<keyword evidence="5" id="KW-1185">Reference proteome</keyword>